<dbReference type="PANTHER" id="PTHR45841">
    <property type="entry name" value="MRNA TURNOVER PROTEIN 4 MRTO4"/>
    <property type="match status" value="1"/>
</dbReference>
<protein>
    <recommendedName>
        <fullName evidence="5">Ribosome assembly factor mrt4</fullName>
    </recommendedName>
</protein>
<proteinExistence type="inferred from homology"/>
<comment type="subcellular location">
    <subcellularLocation>
        <location evidence="5">Cytoplasm</location>
    </subcellularLocation>
    <subcellularLocation>
        <location evidence="5">Nucleus</location>
        <location evidence="5">Nucleolus</location>
    </subcellularLocation>
</comment>
<dbReference type="SUPFAM" id="SSF160369">
    <property type="entry name" value="Ribosomal protein L10-like"/>
    <property type="match status" value="1"/>
</dbReference>
<keyword evidence="4 5" id="KW-0539">Nucleus</keyword>
<dbReference type="GO" id="GO:0000027">
    <property type="term" value="P:ribosomal large subunit assembly"/>
    <property type="evidence" value="ECO:0007669"/>
    <property type="project" value="InterPro"/>
</dbReference>
<gene>
    <name evidence="8" type="ORF">DIABBA_LOCUS13729</name>
</gene>
<dbReference type="InterPro" id="IPR040637">
    <property type="entry name" value="Ribosomal_uL10-like_insert"/>
</dbReference>
<dbReference type="GO" id="GO:0000956">
    <property type="term" value="P:nuclear-transcribed mRNA catabolic process"/>
    <property type="evidence" value="ECO:0007669"/>
    <property type="project" value="TreeGrafter"/>
</dbReference>
<comment type="function">
    <text evidence="1 5">Component of the ribosome assembly machinery. Nuclear paralog of the ribosomal protein P0, it binds pre-60S subunits at an early stage of assembly in the nucleolus, and is replaced by P0 in cytoplasmic pre-60S subunits and mature 80S ribosomes.</text>
</comment>
<comment type="subunit">
    <text evidence="5">Associates with the pre-60S ribosomal particle.</text>
</comment>
<evidence type="ECO:0000313" key="8">
    <source>
        <dbReference type="EMBL" id="CAG9841141.1"/>
    </source>
</evidence>
<dbReference type="Proteomes" id="UP001153709">
    <property type="component" value="Chromosome 9"/>
</dbReference>
<dbReference type="Gene3D" id="3.30.70.1730">
    <property type="match status" value="1"/>
</dbReference>
<dbReference type="Pfam" id="PF17777">
    <property type="entry name" value="RL10P_insert"/>
    <property type="match status" value="1"/>
</dbReference>
<feature type="compositionally biased region" description="Acidic residues" evidence="6">
    <location>
        <begin position="220"/>
        <end position="240"/>
    </location>
</feature>
<evidence type="ECO:0000256" key="1">
    <source>
        <dbReference type="ARBA" id="ARBA00004046"/>
    </source>
</evidence>
<dbReference type="Pfam" id="PF00466">
    <property type="entry name" value="Ribosomal_L10"/>
    <property type="match status" value="1"/>
</dbReference>
<dbReference type="InterPro" id="IPR043164">
    <property type="entry name" value="Ribosomal_uL10-like_insert_sf"/>
</dbReference>
<reference evidence="8" key="1">
    <citation type="submission" date="2022-01" db="EMBL/GenBank/DDBJ databases">
        <authorList>
            <person name="King R."/>
        </authorList>
    </citation>
    <scope>NUCLEOTIDE SEQUENCE</scope>
</reference>
<dbReference type="OrthoDB" id="10262308at2759"/>
<dbReference type="InterPro" id="IPR043141">
    <property type="entry name" value="Ribosomal_uL10-like_sf"/>
</dbReference>
<dbReference type="GO" id="GO:0030687">
    <property type="term" value="C:preribosome, large subunit precursor"/>
    <property type="evidence" value="ECO:0007669"/>
    <property type="project" value="TreeGrafter"/>
</dbReference>
<evidence type="ECO:0000313" key="9">
    <source>
        <dbReference type="Proteomes" id="UP001153709"/>
    </source>
</evidence>
<dbReference type="GO" id="GO:0006364">
    <property type="term" value="P:rRNA processing"/>
    <property type="evidence" value="ECO:0007669"/>
    <property type="project" value="TreeGrafter"/>
</dbReference>
<dbReference type="Gene3D" id="3.90.105.20">
    <property type="match status" value="1"/>
</dbReference>
<evidence type="ECO:0000256" key="2">
    <source>
        <dbReference type="ARBA" id="ARBA00008889"/>
    </source>
</evidence>
<organism evidence="8 9">
    <name type="scientific">Diabrotica balteata</name>
    <name type="common">Banded cucumber beetle</name>
    <dbReference type="NCBI Taxonomy" id="107213"/>
    <lineage>
        <taxon>Eukaryota</taxon>
        <taxon>Metazoa</taxon>
        <taxon>Ecdysozoa</taxon>
        <taxon>Arthropoda</taxon>
        <taxon>Hexapoda</taxon>
        <taxon>Insecta</taxon>
        <taxon>Pterygota</taxon>
        <taxon>Neoptera</taxon>
        <taxon>Endopterygota</taxon>
        <taxon>Coleoptera</taxon>
        <taxon>Polyphaga</taxon>
        <taxon>Cucujiformia</taxon>
        <taxon>Chrysomeloidea</taxon>
        <taxon>Chrysomelidae</taxon>
        <taxon>Galerucinae</taxon>
        <taxon>Diabroticina</taxon>
        <taxon>Diabroticites</taxon>
        <taxon>Diabrotica</taxon>
    </lineage>
</organism>
<evidence type="ECO:0000256" key="4">
    <source>
        <dbReference type="ARBA" id="ARBA00023242"/>
    </source>
</evidence>
<dbReference type="GO" id="GO:0005730">
    <property type="term" value="C:nucleolus"/>
    <property type="evidence" value="ECO:0007669"/>
    <property type="project" value="UniProtKB-SubCell"/>
</dbReference>
<sequence length="240" mass="27687">CRNQKGIKKISLTKTDKKGLALKQKIVEDVRESVGKFKSIYVFTYKNMRNETMKAVRQEWKPSKFFFGKNKVISIGLGRTPEEEVEDDLHKLSEVLKGQCGLLFTDCTKKEVKEWFESYSVGEYARSGFKAKTTIKLDAGPLKQFSHAIEPYLRQLGMPTKLDKGIVTLIKDFEVCKTGSVLTPEQAKILELLDHRIATFKLILKAKWTRGKGFEKFKVEDEDEDECEEQNEDEQMEEDN</sequence>
<comment type="similarity">
    <text evidence="2 5">Belongs to the universal ribosomal protein uL10 family.</text>
</comment>
<dbReference type="FunFam" id="3.30.70.1730:FF:000005">
    <property type="entry name" value="Ribosome assembly factor mrt4"/>
    <property type="match status" value="1"/>
</dbReference>
<dbReference type="CDD" id="cd05796">
    <property type="entry name" value="Ribosomal_P0_like"/>
    <property type="match status" value="1"/>
</dbReference>
<dbReference type="InterPro" id="IPR001790">
    <property type="entry name" value="Ribosomal_uL10"/>
</dbReference>
<feature type="domain" description="Large ribosomal subunit protein uL10-like insertion" evidence="7">
    <location>
        <begin position="125"/>
        <end position="194"/>
    </location>
</feature>
<evidence type="ECO:0000256" key="5">
    <source>
        <dbReference type="RuleBase" id="RU364039"/>
    </source>
</evidence>
<dbReference type="InterPro" id="IPR033867">
    <property type="entry name" value="Mrt4"/>
</dbReference>
<dbReference type="GO" id="GO:0003723">
    <property type="term" value="F:RNA binding"/>
    <property type="evidence" value="ECO:0007669"/>
    <property type="project" value="TreeGrafter"/>
</dbReference>
<feature type="non-terminal residue" evidence="8">
    <location>
        <position position="1"/>
    </location>
</feature>
<accession>A0A9N9XGV7</accession>
<evidence type="ECO:0000256" key="3">
    <source>
        <dbReference type="ARBA" id="ARBA00022490"/>
    </source>
</evidence>
<dbReference type="AlphaFoldDB" id="A0A9N9XGV7"/>
<dbReference type="EMBL" id="OU898284">
    <property type="protein sequence ID" value="CAG9841141.1"/>
    <property type="molecule type" value="Genomic_DNA"/>
</dbReference>
<dbReference type="GO" id="GO:0005737">
    <property type="term" value="C:cytoplasm"/>
    <property type="evidence" value="ECO:0007669"/>
    <property type="project" value="UniProtKB-SubCell"/>
</dbReference>
<dbReference type="InterPro" id="IPR051742">
    <property type="entry name" value="Ribosome_Assembly_uL10"/>
</dbReference>
<dbReference type="PANTHER" id="PTHR45841:SF1">
    <property type="entry name" value="MRNA TURNOVER PROTEIN 4 HOMOLOG"/>
    <property type="match status" value="1"/>
</dbReference>
<keyword evidence="9" id="KW-1185">Reference proteome</keyword>
<feature type="region of interest" description="Disordered" evidence="6">
    <location>
        <begin position="219"/>
        <end position="240"/>
    </location>
</feature>
<name>A0A9N9XGV7_DIABA</name>
<dbReference type="FunFam" id="3.90.105.20:FF:000002">
    <property type="entry name" value="Ribosome assembly factor mrt4"/>
    <property type="match status" value="1"/>
</dbReference>
<keyword evidence="3 5" id="KW-0963">Cytoplasm</keyword>
<evidence type="ECO:0000256" key="6">
    <source>
        <dbReference type="SAM" id="MobiDB-lite"/>
    </source>
</evidence>
<keyword evidence="5" id="KW-0690">Ribosome biogenesis</keyword>
<evidence type="ECO:0000259" key="7">
    <source>
        <dbReference type="Pfam" id="PF17777"/>
    </source>
</evidence>